<dbReference type="InterPro" id="IPR009078">
    <property type="entry name" value="Ferritin-like_SF"/>
</dbReference>
<dbReference type="Proteomes" id="UP001589585">
    <property type="component" value="Unassembled WGS sequence"/>
</dbReference>
<protein>
    <submittedName>
        <fullName evidence="4">Dps family protein</fullName>
    </submittedName>
</protein>
<dbReference type="PROSITE" id="PS00818">
    <property type="entry name" value="DPS_1"/>
    <property type="match status" value="1"/>
</dbReference>
<dbReference type="CDD" id="cd01043">
    <property type="entry name" value="DPS"/>
    <property type="match status" value="1"/>
</dbReference>
<sequence>MKLNIGLTKKDLDKSVENLTVVLSNEMVLYVKLRKFHWNVAGNSFMELHKLFENQYHDIEKIIDETAERIGKLGSKAIGTMEDFLKHATIKESSKYEDQDHMIGELLSDHEKIISGLREMIASMEEESEDFGTVDFLTALILDHESKAWVLRRYKA</sequence>
<gene>
    <name evidence="4" type="ORF">ACFFU9_11765</name>
</gene>
<evidence type="ECO:0000259" key="3">
    <source>
        <dbReference type="Pfam" id="PF00210"/>
    </source>
</evidence>
<dbReference type="EMBL" id="JBHMFC010000074">
    <property type="protein sequence ID" value="MFB9057417.1"/>
    <property type="molecule type" value="Genomic_DNA"/>
</dbReference>
<dbReference type="InterPro" id="IPR023188">
    <property type="entry name" value="DPS_DNA-bd_CS"/>
</dbReference>
<dbReference type="PANTHER" id="PTHR42932:SF1">
    <property type="entry name" value="GENERAL STRESS PROTEIN 20U"/>
    <property type="match status" value="1"/>
</dbReference>
<reference evidence="4 5" key="1">
    <citation type="submission" date="2024-09" db="EMBL/GenBank/DDBJ databases">
        <authorList>
            <person name="Sun Q."/>
            <person name="Mori K."/>
        </authorList>
    </citation>
    <scope>NUCLEOTIDE SEQUENCE [LARGE SCALE GENOMIC DNA]</scope>
    <source>
        <strain evidence="4 5">CECT 8622</strain>
    </source>
</reference>
<evidence type="ECO:0000256" key="1">
    <source>
        <dbReference type="ARBA" id="ARBA00009497"/>
    </source>
</evidence>
<name>A0ABV5FD83_9FLAO</name>
<evidence type="ECO:0000313" key="5">
    <source>
        <dbReference type="Proteomes" id="UP001589585"/>
    </source>
</evidence>
<proteinExistence type="inferred from homology"/>
<evidence type="ECO:0000256" key="2">
    <source>
        <dbReference type="RuleBase" id="RU003875"/>
    </source>
</evidence>
<comment type="similarity">
    <text evidence="1 2">Belongs to the Dps family.</text>
</comment>
<dbReference type="PRINTS" id="PR01346">
    <property type="entry name" value="HELNAPAPROT"/>
</dbReference>
<dbReference type="Pfam" id="PF00210">
    <property type="entry name" value="Ferritin"/>
    <property type="match status" value="1"/>
</dbReference>
<dbReference type="InterPro" id="IPR002177">
    <property type="entry name" value="DPS_DNA-bd"/>
</dbReference>
<comment type="caution">
    <text evidence="4">The sequence shown here is derived from an EMBL/GenBank/DDBJ whole genome shotgun (WGS) entry which is preliminary data.</text>
</comment>
<dbReference type="PIRSF" id="PIRSF005900">
    <property type="entry name" value="Dps"/>
    <property type="match status" value="1"/>
</dbReference>
<organism evidence="4 5">
    <name type="scientific">Mariniflexile ostreae</name>
    <dbReference type="NCBI Taxonomy" id="1520892"/>
    <lineage>
        <taxon>Bacteria</taxon>
        <taxon>Pseudomonadati</taxon>
        <taxon>Bacteroidota</taxon>
        <taxon>Flavobacteriia</taxon>
        <taxon>Flavobacteriales</taxon>
        <taxon>Flavobacteriaceae</taxon>
        <taxon>Mariniflexile</taxon>
    </lineage>
</organism>
<dbReference type="InterPro" id="IPR008331">
    <property type="entry name" value="Ferritin_DPS_dom"/>
</dbReference>
<dbReference type="PANTHER" id="PTHR42932">
    <property type="entry name" value="GENERAL STRESS PROTEIN 20U"/>
    <property type="match status" value="1"/>
</dbReference>
<keyword evidence="5" id="KW-1185">Reference proteome</keyword>
<dbReference type="InterPro" id="IPR012347">
    <property type="entry name" value="Ferritin-like"/>
</dbReference>
<evidence type="ECO:0000313" key="4">
    <source>
        <dbReference type="EMBL" id="MFB9057417.1"/>
    </source>
</evidence>
<dbReference type="Gene3D" id="1.20.1260.10">
    <property type="match status" value="1"/>
</dbReference>
<accession>A0ABV5FD83</accession>
<dbReference type="RefSeq" id="WP_379861644.1">
    <property type="nucleotide sequence ID" value="NZ_JBHMFC010000074.1"/>
</dbReference>
<feature type="domain" description="Ferritin/DPS" evidence="3">
    <location>
        <begin position="18"/>
        <end position="153"/>
    </location>
</feature>
<dbReference type="SUPFAM" id="SSF47240">
    <property type="entry name" value="Ferritin-like"/>
    <property type="match status" value="1"/>
</dbReference>